<feature type="transmembrane region" description="Helical" evidence="7">
    <location>
        <begin position="247"/>
        <end position="268"/>
    </location>
</feature>
<dbReference type="EMBL" id="JAPDOD010000028">
    <property type="protein sequence ID" value="MDA0163835.1"/>
    <property type="molecule type" value="Genomic_DNA"/>
</dbReference>
<dbReference type="PANTHER" id="PTHR43731:SF14">
    <property type="entry name" value="PRESENILIN-ASSOCIATED RHOMBOID-LIKE PROTEIN, MITOCHONDRIAL"/>
    <property type="match status" value="1"/>
</dbReference>
<comment type="caution">
    <text evidence="9">The sequence shown here is derived from an EMBL/GenBank/DDBJ whole genome shotgun (WGS) entry which is preliminary data.</text>
</comment>
<proteinExistence type="inferred from homology"/>
<keyword evidence="6 7" id="KW-0472">Membrane</keyword>
<keyword evidence="3 7" id="KW-0812">Transmembrane</keyword>
<dbReference type="InterPro" id="IPR035952">
    <property type="entry name" value="Rhomboid-like_sf"/>
</dbReference>
<accession>A0A9X3MYW7</accession>
<feature type="transmembrane region" description="Helical" evidence="7">
    <location>
        <begin position="145"/>
        <end position="163"/>
    </location>
</feature>
<keyword evidence="5 7" id="KW-1133">Transmembrane helix</keyword>
<dbReference type="GO" id="GO:0004252">
    <property type="term" value="F:serine-type endopeptidase activity"/>
    <property type="evidence" value="ECO:0007669"/>
    <property type="project" value="InterPro"/>
</dbReference>
<evidence type="ECO:0000313" key="10">
    <source>
        <dbReference type="Proteomes" id="UP001149140"/>
    </source>
</evidence>
<evidence type="ECO:0000256" key="2">
    <source>
        <dbReference type="ARBA" id="ARBA00009045"/>
    </source>
</evidence>
<name>A0A9X3MYW7_9ACTN</name>
<reference evidence="9" key="1">
    <citation type="submission" date="2022-10" db="EMBL/GenBank/DDBJ databases">
        <title>The WGS of Solirubrobacter ginsenosidimutans DSM 21036.</title>
        <authorList>
            <person name="Jiang Z."/>
        </authorList>
    </citation>
    <scope>NUCLEOTIDE SEQUENCE</scope>
    <source>
        <strain evidence="9">DSM 21036</strain>
    </source>
</reference>
<dbReference type="GO" id="GO:0006508">
    <property type="term" value="P:proteolysis"/>
    <property type="evidence" value="ECO:0007669"/>
    <property type="project" value="UniProtKB-KW"/>
</dbReference>
<dbReference type="RefSeq" id="WP_270043084.1">
    <property type="nucleotide sequence ID" value="NZ_JAPDOD010000028.1"/>
</dbReference>
<evidence type="ECO:0000256" key="3">
    <source>
        <dbReference type="ARBA" id="ARBA00022692"/>
    </source>
</evidence>
<dbReference type="Gene3D" id="1.20.1540.10">
    <property type="entry name" value="Rhomboid-like"/>
    <property type="match status" value="1"/>
</dbReference>
<protein>
    <submittedName>
        <fullName evidence="9">Rhomboid family intramembrane serine protease</fullName>
    </submittedName>
</protein>
<evidence type="ECO:0000256" key="1">
    <source>
        <dbReference type="ARBA" id="ARBA00004141"/>
    </source>
</evidence>
<comment type="subcellular location">
    <subcellularLocation>
        <location evidence="1">Membrane</location>
        <topology evidence="1">Multi-pass membrane protein</topology>
    </subcellularLocation>
</comment>
<feature type="transmembrane region" description="Helical" evidence="7">
    <location>
        <begin position="169"/>
        <end position="187"/>
    </location>
</feature>
<dbReference type="AlphaFoldDB" id="A0A9X3MYW7"/>
<dbReference type="PANTHER" id="PTHR43731">
    <property type="entry name" value="RHOMBOID PROTEASE"/>
    <property type="match status" value="1"/>
</dbReference>
<comment type="similarity">
    <text evidence="2">Belongs to the peptidase S54 family.</text>
</comment>
<dbReference type="Proteomes" id="UP001149140">
    <property type="component" value="Unassembled WGS sequence"/>
</dbReference>
<feature type="domain" description="Peptidase S54 rhomboid" evidence="8">
    <location>
        <begin position="104"/>
        <end position="235"/>
    </location>
</feature>
<dbReference type="SUPFAM" id="SSF144091">
    <property type="entry name" value="Rhomboid-like"/>
    <property type="match status" value="1"/>
</dbReference>
<evidence type="ECO:0000256" key="4">
    <source>
        <dbReference type="ARBA" id="ARBA00022801"/>
    </source>
</evidence>
<evidence type="ECO:0000313" key="9">
    <source>
        <dbReference type="EMBL" id="MDA0163835.1"/>
    </source>
</evidence>
<evidence type="ECO:0000259" key="8">
    <source>
        <dbReference type="Pfam" id="PF01694"/>
    </source>
</evidence>
<evidence type="ECO:0000256" key="7">
    <source>
        <dbReference type="SAM" id="Phobius"/>
    </source>
</evidence>
<dbReference type="InterPro" id="IPR050925">
    <property type="entry name" value="Rhomboid_protease_S54"/>
</dbReference>
<feature type="transmembrane region" description="Helical" evidence="7">
    <location>
        <begin position="53"/>
        <end position="74"/>
    </location>
</feature>
<dbReference type="InterPro" id="IPR022764">
    <property type="entry name" value="Peptidase_S54_rhomboid_dom"/>
</dbReference>
<dbReference type="GO" id="GO:0016020">
    <property type="term" value="C:membrane"/>
    <property type="evidence" value="ECO:0007669"/>
    <property type="project" value="UniProtKB-SubCell"/>
</dbReference>
<keyword evidence="9" id="KW-0645">Protease</keyword>
<evidence type="ECO:0000256" key="5">
    <source>
        <dbReference type="ARBA" id="ARBA00022989"/>
    </source>
</evidence>
<feature type="transmembrane region" description="Helical" evidence="7">
    <location>
        <begin position="218"/>
        <end position="235"/>
    </location>
</feature>
<sequence length="269" mass="28408">MATCYRHPSRETGVSCSNCGKPICPDCMTATPVGMRCPDCSRQKTQTRSLQSIAVDPIATYVLIAINVAVYFGVHSSSQFSYHDLTLFGSGVYQDGTLHGVAEGEWWRLVTSGFLHTETVHLLLNMLSLFWLGRMIEPALGHARYVAIYLVSLLAGSLGVMLLDPNAETLGASGAIYGLLGAAIVMARNRQISLIQSGLLPILAINFIFTLSVPGISLGGHLGGLVGGLVSTFVVEQISMRRRDSLVPSVAACAVLGVAAAVASVVAVS</sequence>
<gene>
    <name evidence="9" type="ORF">OM076_26430</name>
</gene>
<organism evidence="9 10">
    <name type="scientific">Solirubrobacter ginsenosidimutans</name>
    <dbReference type="NCBI Taxonomy" id="490573"/>
    <lineage>
        <taxon>Bacteria</taxon>
        <taxon>Bacillati</taxon>
        <taxon>Actinomycetota</taxon>
        <taxon>Thermoleophilia</taxon>
        <taxon>Solirubrobacterales</taxon>
        <taxon>Solirubrobacteraceae</taxon>
        <taxon>Solirubrobacter</taxon>
    </lineage>
</organism>
<evidence type="ECO:0000256" key="6">
    <source>
        <dbReference type="ARBA" id="ARBA00023136"/>
    </source>
</evidence>
<dbReference type="Pfam" id="PF01694">
    <property type="entry name" value="Rhomboid"/>
    <property type="match status" value="1"/>
</dbReference>
<keyword evidence="10" id="KW-1185">Reference proteome</keyword>
<keyword evidence="4" id="KW-0378">Hydrolase</keyword>